<organism evidence="3 4">
    <name type="scientific">Magnetospirillum sulfuroxidans</name>
    <dbReference type="NCBI Taxonomy" id="611300"/>
    <lineage>
        <taxon>Bacteria</taxon>
        <taxon>Pseudomonadati</taxon>
        <taxon>Pseudomonadota</taxon>
        <taxon>Alphaproteobacteria</taxon>
        <taxon>Rhodospirillales</taxon>
        <taxon>Rhodospirillaceae</taxon>
        <taxon>Magnetospirillum</taxon>
    </lineage>
</organism>
<evidence type="ECO:0000313" key="3">
    <source>
        <dbReference type="EMBL" id="MBR9970618.1"/>
    </source>
</evidence>
<dbReference type="InterPro" id="IPR050811">
    <property type="entry name" value="Phosphate_ABC_transporter"/>
</dbReference>
<keyword evidence="4" id="KW-1185">Reference proteome</keyword>
<dbReference type="InterPro" id="IPR024370">
    <property type="entry name" value="PBP_domain"/>
</dbReference>
<dbReference type="RefSeq" id="WP_211546100.1">
    <property type="nucleotide sequence ID" value="NZ_JAGTUF010000001.1"/>
</dbReference>
<dbReference type="Gene3D" id="3.40.190.10">
    <property type="entry name" value="Periplasmic binding protein-like II"/>
    <property type="match status" value="2"/>
</dbReference>
<gene>
    <name evidence="3" type="ORF">KEC16_02690</name>
</gene>
<dbReference type="Proteomes" id="UP000680714">
    <property type="component" value="Unassembled WGS sequence"/>
</dbReference>
<dbReference type="EMBL" id="JAGTUF010000001">
    <property type="protein sequence ID" value="MBR9970618.1"/>
    <property type="molecule type" value="Genomic_DNA"/>
</dbReference>
<accession>A0ABS5I848</accession>
<reference evidence="3 4" key="1">
    <citation type="submission" date="2021-04" db="EMBL/GenBank/DDBJ databases">
        <title>Magnetospirillum sulfuroxidans sp. nov., a facultative chemolithoautotrophic sulfur-oxidizing alphaproteobacterium isolated from freshwater sediment and proposals for Paramagetospirillum gen. nov., and Magnetospirillaceae fam. nov.</title>
        <authorList>
            <person name="Koziaeva V."/>
            <person name="Geelhoed J.S."/>
            <person name="Sorokin D.Y."/>
            <person name="Grouzdev D.S."/>
        </authorList>
    </citation>
    <scope>NUCLEOTIDE SEQUENCE [LARGE SCALE GENOMIC DNA]</scope>
    <source>
        <strain evidence="3 4">J10</strain>
    </source>
</reference>
<dbReference type="PANTHER" id="PTHR30570:SF1">
    <property type="entry name" value="PHOSPHATE-BINDING PROTEIN PSTS"/>
    <property type="match status" value="1"/>
</dbReference>
<dbReference type="CDD" id="cd13653">
    <property type="entry name" value="PBP2_phosphate_like_1"/>
    <property type="match status" value="1"/>
</dbReference>
<evidence type="ECO:0000313" key="4">
    <source>
        <dbReference type="Proteomes" id="UP000680714"/>
    </source>
</evidence>
<protein>
    <submittedName>
        <fullName evidence="3">Phosphate ABC transporter substrate-binding protein</fullName>
    </submittedName>
</protein>
<keyword evidence="1" id="KW-0732">Signal</keyword>
<dbReference type="PANTHER" id="PTHR30570">
    <property type="entry name" value="PERIPLASMIC PHOSPHATE BINDING COMPONENT OF PHOSPHATE ABC TRANSPORTER"/>
    <property type="match status" value="1"/>
</dbReference>
<dbReference type="Pfam" id="PF12849">
    <property type="entry name" value="PBP_like_2"/>
    <property type="match status" value="1"/>
</dbReference>
<proteinExistence type="predicted"/>
<sequence>MDIKRRAFVMGGSALCVTFLGGATSSIDFGGTPHESLLIAGSDEFLPYAKKLIDAFVKTKPGIDVVVEAGGTDLGLLALKRGAIDIALASRELKATEDEKLTRSYMLSRDAIALVVNPANPLAGLDRKTAASLLLGNVRDWGRVAGQPGPVQVYSRKAEVGTQKALEKLVLDHARMGLEATVVESGVAMRERIAADPRGLGFLSLHDITPAVKVLAIDGVPMNRGTILSGRYPFSRSFFCITHGTEKKAVREFMDFAQGPAGQALLVSLGLIAVQ</sequence>
<dbReference type="SUPFAM" id="SSF53850">
    <property type="entry name" value="Periplasmic binding protein-like II"/>
    <property type="match status" value="1"/>
</dbReference>
<evidence type="ECO:0000256" key="1">
    <source>
        <dbReference type="ARBA" id="ARBA00022729"/>
    </source>
</evidence>
<comment type="caution">
    <text evidence="3">The sequence shown here is derived from an EMBL/GenBank/DDBJ whole genome shotgun (WGS) entry which is preliminary data.</text>
</comment>
<name>A0ABS5I848_9PROT</name>
<feature type="domain" description="PBP" evidence="2">
    <location>
        <begin position="34"/>
        <end position="257"/>
    </location>
</feature>
<evidence type="ECO:0000259" key="2">
    <source>
        <dbReference type="Pfam" id="PF12849"/>
    </source>
</evidence>